<keyword evidence="9 14" id="KW-0456">Lyase</keyword>
<dbReference type="InterPro" id="IPR000257">
    <property type="entry name" value="Uroporphyrinogen_deCOase"/>
</dbReference>
<dbReference type="PANTHER" id="PTHR21091:SF169">
    <property type="entry name" value="UROPORPHYRINOGEN DECARBOXYLASE"/>
    <property type="match status" value="1"/>
</dbReference>
<evidence type="ECO:0000256" key="15">
    <source>
        <dbReference type="RuleBase" id="RU004169"/>
    </source>
</evidence>
<sequence>MMMFKSVGAVLVAVSVLEGSGFSVQSRSFLKRPLFGFRSRSSQSSALDMATATLEPIQASDLQGLEFPPQVTEPMSPSEKAELREERRAAMKPDWPLPKNTNVINALKGEEVEAVPVWMMRQAGRYLPEFRAVRAGSEFLKVCQDPGLASEVTVQPRRRYPELDACIIFSDILVVPQAMGQPLQMLPNRGPVFDWRLESPEDIKKLDLTPDVEDSLGYVFDAMYLTKKKVDNEVPIFGFCGAPWTILGYMVEGEGSRTWAETKRWLYDYPEESHKLLEAISRLSAKYLIGQWDSGAQMLQVFDTNAGVLPPHLYEEFGAKYMRMIADLVKAERPQALIVGFPKDMPLASFNDSSYDGIGLSWTADVQEMRERFPNKTLQGNMDAHILYANKDAIRKATHEMVKEFGKKRYVANLGHGMEPRMDPEHAKAFIQSIKEASSELE</sequence>
<evidence type="ECO:0000259" key="17">
    <source>
        <dbReference type="PROSITE" id="PS00906"/>
    </source>
</evidence>
<evidence type="ECO:0000256" key="9">
    <source>
        <dbReference type="ARBA" id="ARBA00023239"/>
    </source>
</evidence>
<feature type="domain" description="Uroporphyrinogen decarboxylase (URO-D)" evidence="17">
    <location>
        <begin position="116"/>
        <end position="125"/>
    </location>
</feature>
<dbReference type="InterPro" id="IPR006361">
    <property type="entry name" value="Uroporphyrinogen_deCO2ase_HemE"/>
</dbReference>
<comment type="catalytic activity">
    <reaction evidence="13">
        <text>uroporphyrinogen III + 4 H(+) = coproporphyrinogen III + 4 CO2</text>
        <dbReference type="Rhea" id="RHEA:19865"/>
        <dbReference type="ChEBI" id="CHEBI:15378"/>
        <dbReference type="ChEBI" id="CHEBI:16526"/>
        <dbReference type="ChEBI" id="CHEBI:57308"/>
        <dbReference type="ChEBI" id="CHEBI:57309"/>
        <dbReference type="EC" id="4.1.1.37"/>
    </reaction>
    <physiologicalReaction direction="left-to-right" evidence="13">
        <dbReference type="Rhea" id="RHEA:19866"/>
    </physiologicalReaction>
</comment>
<evidence type="ECO:0000256" key="1">
    <source>
        <dbReference type="ARBA" id="ARBA00004514"/>
    </source>
</evidence>
<keyword evidence="10 14" id="KW-0627">Porphyrin biosynthesis</keyword>
<dbReference type="FunFam" id="3.20.20.210:FF:000008">
    <property type="entry name" value="Uroporphyrinogen decarboxylase"/>
    <property type="match status" value="1"/>
</dbReference>
<accession>A0A0G4GRP0</accession>
<name>A0A0G4GRP0_9ALVE</name>
<dbReference type="PhylomeDB" id="A0A0G4GRP0"/>
<keyword evidence="16" id="KW-0732">Signal</keyword>
<evidence type="ECO:0000259" key="18">
    <source>
        <dbReference type="PROSITE" id="PS00907"/>
    </source>
</evidence>
<evidence type="ECO:0000256" key="2">
    <source>
        <dbReference type="ARBA" id="ARBA00004804"/>
    </source>
</evidence>
<organism evidence="19">
    <name type="scientific">Chromera velia CCMP2878</name>
    <dbReference type="NCBI Taxonomy" id="1169474"/>
    <lineage>
        <taxon>Eukaryota</taxon>
        <taxon>Sar</taxon>
        <taxon>Alveolata</taxon>
        <taxon>Colpodellida</taxon>
        <taxon>Chromeraceae</taxon>
        <taxon>Chromera</taxon>
    </lineage>
</organism>
<evidence type="ECO:0000256" key="14">
    <source>
        <dbReference type="RuleBase" id="RU000554"/>
    </source>
</evidence>
<evidence type="ECO:0000256" key="3">
    <source>
        <dbReference type="ARBA" id="ARBA00009935"/>
    </source>
</evidence>
<keyword evidence="7" id="KW-0963">Cytoplasm</keyword>
<evidence type="ECO:0000256" key="8">
    <source>
        <dbReference type="ARBA" id="ARBA00022793"/>
    </source>
</evidence>
<proteinExistence type="inferred from homology"/>
<dbReference type="InterPro" id="IPR038071">
    <property type="entry name" value="UROD/MetE-like_sf"/>
</dbReference>
<evidence type="ECO:0000256" key="6">
    <source>
        <dbReference type="ARBA" id="ARBA00014308"/>
    </source>
</evidence>
<evidence type="ECO:0000256" key="7">
    <source>
        <dbReference type="ARBA" id="ARBA00022490"/>
    </source>
</evidence>
<comment type="subcellular location">
    <subcellularLocation>
        <location evidence="1">Cytoplasm</location>
        <location evidence="1">Cytosol</location>
    </subcellularLocation>
</comment>
<dbReference type="UniPathway" id="UPA00251">
    <property type="reaction ID" value="UER00321"/>
</dbReference>
<dbReference type="AlphaFoldDB" id="A0A0G4GRP0"/>
<dbReference type="PANTHER" id="PTHR21091">
    <property type="entry name" value="METHYLTETRAHYDROFOLATE:HOMOCYSTEINE METHYLTRANSFERASE RELATED"/>
    <property type="match status" value="1"/>
</dbReference>
<comment type="function">
    <text evidence="11">Catalyzes the sequential decarboxylation of the four acetate side chains of uroporphyrinogen to form coproporphyrinogen and participates in the fifth step in the heme biosynthetic pathway. Isomer I or isomer III of uroporphyrinogen may serve as substrate, but only coproporphyrinogen III can ultimately be converted to heme. In vitro also decarboxylates pentacarboxylate porphyrinogen I.</text>
</comment>
<comment type="subunit">
    <text evidence="4">Homodimer.</text>
</comment>
<comment type="pathway">
    <text evidence="2 14">Porphyrin-containing compound metabolism; protoporphyrin-IX biosynthesis; coproporphyrinogen-III from 5-aminolevulinate: step 4/4.</text>
</comment>
<dbReference type="Gene3D" id="3.20.20.210">
    <property type="match status" value="1"/>
</dbReference>
<gene>
    <name evidence="19" type="ORF">Cvel_5098</name>
</gene>
<dbReference type="Pfam" id="PF01208">
    <property type="entry name" value="URO-D"/>
    <property type="match status" value="1"/>
</dbReference>
<evidence type="ECO:0000256" key="13">
    <source>
        <dbReference type="ARBA" id="ARBA00048411"/>
    </source>
</evidence>
<dbReference type="VEuPathDB" id="CryptoDB:Cvel_5098"/>
<dbReference type="PROSITE" id="PS00906">
    <property type="entry name" value="UROD_1"/>
    <property type="match status" value="1"/>
</dbReference>
<dbReference type="NCBIfam" id="TIGR01464">
    <property type="entry name" value="hemE"/>
    <property type="match status" value="1"/>
</dbReference>
<comment type="similarity">
    <text evidence="3 15">Belongs to the uroporphyrinogen decarboxylase family.</text>
</comment>
<dbReference type="GO" id="GO:0006782">
    <property type="term" value="P:protoporphyrinogen IX biosynthetic process"/>
    <property type="evidence" value="ECO:0007669"/>
    <property type="project" value="UniProtKB-UniPathway"/>
</dbReference>
<dbReference type="EC" id="4.1.1.37" evidence="5 14"/>
<dbReference type="EMBL" id="CDMZ01001480">
    <property type="protein sequence ID" value="CEM33205.1"/>
    <property type="molecule type" value="Genomic_DNA"/>
</dbReference>
<dbReference type="CDD" id="cd00717">
    <property type="entry name" value="URO-D"/>
    <property type="match status" value="1"/>
</dbReference>
<evidence type="ECO:0000256" key="10">
    <source>
        <dbReference type="ARBA" id="ARBA00023244"/>
    </source>
</evidence>
<feature type="signal peptide" evidence="16">
    <location>
        <begin position="1"/>
        <end position="23"/>
    </location>
</feature>
<evidence type="ECO:0000256" key="11">
    <source>
        <dbReference type="ARBA" id="ARBA00045708"/>
    </source>
</evidence>
<dbReference type="SUPFAM" id="SSF51726">
    <property type="entry name" value="UROD/MetE-like"/>
    <property type="match status" value="1"/>
</dbReference>
<feature type="domain" description="Uroporphyrinogen decarboxylase (URO-D)" evidence="18">
    <location>
        <begin position="237"/>
        <end position="253"/>
    </location>
</feature>
<dbReference type="GO" id="GO:0004853">
    <property type="term" value="F:uroporphyrinogen decarboxylase activity"/>
    <property type="evidence" value="ECO:0007669"/>
    <property type="project" value="UniProtKB-EC"/>
</dbReference>
<keyword evidence="8 14" id="KW-0210">Decarboxylase</keyword>
<evidence type="ECO:0000256" key="12">
    <source>
        <dbReference type="ARBA" id="ARBA00047341"/>
    </source>
</evidence>
<evidence type="ECO:0000256" key="5">
    <source>
        <dbReference type="ARBA" id="ARBA00012288"/>
    </source>
</evidence>
<feature type="chain" id="PRO_5002565010" description="Uroporphyrinogen decarboxylase" evidence="16">
    <location>
        <begin position="24"/>
        <end position="442"/>
    </location>
</feature>
<protein>
    <recommendedName>
        <fullName evidence="6 14">Uroporphyrinogen decarboxylase</fullName>
        <ecNumber evidence="5 14">4.1.1.37</ecNumber>
    </recommendedName>
</protein>
<evidence type="ECO:0000256" key="16">
    <source>
        <dbReference type="SAM" id="SignalP"/>
    </source>
</evidence>
<reference evidence="19" key="1">
    <citation type="submission" date="2014-11" db="EMBL/GenBank/DDBJ databases">
        <authorList>
            <person name="Otto D Thomas"/>
            <person name="Naeem Raeece"/>
        </authorList>
    </citation>
    <scope>NUCLEOTIDE SEQUENCE</scope>
</reference>
<dbReference type="PROSITE" id="PS00907">
    <property type="entry name" value="UROD_2"/>
    <property type="match status" value="1"/>
</dbReference>
<comment type="catalytic activity">
    <reaction evidence="12">
        <text>uroporphyrinogen I + 4 H(+) = coproporphyrinogen I + 4 CO2</text>
        <dbReference type="Rhea" id="RHEA:31239"/>
        <dbReference type="ChEBI" id="CHEBI:15378"/>
        <dbReference type="ChEBI" id="CHEBI:16526"/>
        <dbReference type="ChEBI" id="CHEBI:62626"/>
        <dbReference type="ChEBI" id="CHEBI:62631"/>
    </reaction>
    <physiologicalReaction direction="left-to-right" evidence="12">
        <dbReference type="Rhea" id="RHEA:31240"/>
    </physiologicalReaction>
</comment>
<evidence type="ECO:0000313" key="19">
    <source>
        <dbReference type="EMBL" id="CEM33205.1"/>
    </source>
</evidence>
<evidence type="ECO:0000256" key="4">
    <source>
        <dbReference type="ARBA" id="ARBA00011738"/>
    </source>
</evidence>
<dbReference type="GO" id="GO:0005829">
    <property type="term" value="C:cytosol"/>
    <property type="evidence" value="ECO:0007669"/>
    <property type="project" value="UniProtKB-SubCell"/>
</dbReference>